<dbReference type="InterPro" id="IPR042469">
    <property type="entry name" value="HECTD3"/>
</dbReference>
<protein>
    <recommendedName>
        <fullName evidence="3">HECT domain-containing protein</fullName>
    </recommendedName>
</protein>
<dbReference type="Proteomes" id="UP000663832">
    <property type="component" value="Unassembled WGS sequence"/>
</dbReference>
<gene>
    <name evidence="4" type="ORF">BJG266_LOCUS23287</name>
    <name evidence="5" type="ORF">QVE165_LOCUS30279</name>
</gene>
<feature type="active site" description="Glycyl thioester intermediate" evidence="2">
    <location>
        <position position="63"/>
    </location>
</feature>
<dbReference type="PANTHER" id="PTHR46654:SF1">
    <property type="entry name" value="E3 UBIQUITIN-PROTEIN LIGASE HECTD3"/>
    <property type="match status" value="1"/>
</dbReference>
<comment type="caution">
    <text evidence="4">The sequence shown here is derived from an EMBL/GenBank/DDBJ whole genome shotgun (WGS) entry which is preliminary data.</text>
</comment>
<evidence type="ECO:0000256" key="2">
    <source>
        <dbReference type="PROSITE-ProRule" id="PRU00104"/>
    </source>
</evidence>
<feature type="domain" description="HECT" evidence="3">
    <location>
        <begin position="1"/>
        <end position="71"/>
    </location>
</feature>
<dbReference type="SUPFAM" id="SSF56204">
    <property type="entry name" value="Hect, E3 ligase catalytic domain"/>
    <property type="match status" value="1"/>
</dbReference>
<dbReference type="EMBL" id="CAJNOI010000154">
    <property type="protein sequence ID" value="CAF1136233.1"/>
    <property type="molecule type" value="Genomic_DNA"/>
</dbReference>
<organism evidence="4 7">
    <name type="scientific">Adineta steineri</name>
    <dbReference type="NCBI Taxonomy" id="433720"/>
    <lineage>
        <taxon>Eukaryota</taxon>
        <taxon>Metazoa</taxon>
        <taxon>Spiralia</taxon>
        <taxon>Gnathifera</taxon>
        <taxon>Rotifera</taxon>
        <taxon>Eurotatoria</taxon>
        <taxon>Bdelloidea</taxon>
        <taxon>Adinetida</taxon>
        <taxon>Adinetidae</taxon>
        <taxon>Adineta</taxon>
    </lineage>
</organism>
<dbReference type="Gene3D" id="3.30.2410.10">
    <property type="entry name" value="Hect, E3 ligase catalytic domain"/>
    <property type="match status" value="1"/>
</dbReference>
<keyword evidence="6" id="KW-1185">Reference proteome</keyword>
<evidence type="ECO:0000313" key="4">
    <source>
        <dbReference type="EMBL" id="CAF1136233.1"/>
    </source>
</evidence>
<name>A0A814RML3_9BILA</name>
<dbReference type="Pfam" id="PF00632">
    <property type="entry name" value="HECT"/>
    <property type="match status" value="1"/>
</dbReference>
<keyword evidence="1 2" id="KW-0833">Ubl conjugation pathway</keyword>
<dbReference type="Proteomes" id="UP000663877">
    <property type="component" value="Unassembled WGS sequence"/>
</dbReference>
<dbReference type="PROSITE" id="PS50237">
    <property type="entry name" value="HECT"/>
    <property type="match status" value="1"/>
</dbReference>
<proteinExistence type="predicted"/>
<sequence>MQHFWTVLSTKFTEEQKKLFVKLVWGRSTLPSRHEDFISKFVINPFTITNGPVDRALPRAHTCSFTLNLPD</sequence>
<evidence type="ECO:0000256" key="1">
    <source>
        <dbReference type="ARBA" id="ARBA00022786"/>
    </source>
</evidence>
<dbReference type="InterPro" id="IPR035983">
    <property type="entry name" value="Hect_E3_ubiquitin_ligase"/>
</dbReference>
<dbReference type="PANTHER" id="PTHR46654">
    <property type="entry name" value="E3 UBIQUITIN-PROTEIN LIGASE HECTD3"/>
    <property type="match status" value="1"/>
</dbReference>
<accession>A0A814RML3</accession>
<reference evidence="4" key="1">
    <citation type="submission" date="2021-02" db="EMBL/GenBank/DDBJ databases">
        <authorList>
            <person name="Nowell W R."/>
        </authorList>
    </citation>
    <scope>NUCLEOTIDE SEQUENCE</scope>
</reference>
<dbReference type="OrthoDB" id="8068875at2759"/>
<evidence type="ECO:0000313" key="5">
    <source>
        <dbReference type="EMBL" id="CAF1283489.1"/>
    </source>
</evidence>
<dbReference type="AlphaFoldDB" id="A0A814RML3"/>
<evidence type="ECO:0000259" key="3">
    <source>
        <dbReference type="PROSITE" id="PS50237"/>
    </source>
</evidence>
<dbReference type="InterPro" id="IPR000569">
    <property type="entry name" value="HECT_dom"/>
</dbReference>
<evidence type="ECO:0000313" key="7">
    <source>
        <dbReference type="Proteomes" id="UP000663877"/>
    </source>
</evidence>
<evidence type="ECO:0000313" key="6">
    <source>
        <dbReference type="Proteomes" id="UP000663832"/>
    </source>
</evidence>
<dbReference type="EMBL" id="CAJNOM010000250">
    <property type="protein sequence ID" value="CAF1283489.1"/>
    <property type="molecule type" value="Genomic_DNA"/>
</dbReference>
<dbReference type="GO" id="GO:0004842">
    <property type="term" value="F:ubiquitin-protein transferase activity"/>
    <property type="evidence" value="ECO:0007669"/>
    <property type="project" value="InterPro"/>
</dbReference>